<keyword evidence="4" id="KW-1185">Reference proteome</keyword>
<protein>
    <submittedName>
        <fullName evidence="3">Siderophore-interacting protein</fullName>
    </submittedName>
</protein>
<dbReference type="RefSeq" id="WP_123200132.1">
    <property type="nucleotide sequence ID" value="NZ_RJMB01000003.1"/>
</dbReference>
<dbReference type="GO" id="GO:0016491">
    <property type="term" value="F:oxidoreductase activity"/>
    <property type="evidence" value="ECO:0007669"/>
    <property type="project" value="InterPro"/>
</dbReference>
<gene>
    <name evidence="3" type="ORF">EFW17_05320</name>
</gene>
<dbReference type="InterPro" id="IPR007037">
    <property type="entry name" value="SIP_rossman_dom"/>
</dbReference>
<dbReference type="SUPFAM" id="SSF63380">
    <property type="entry name" value="Riboflavin synthase domain-like"/>
    <property type="match status" value="1"/>
</dbReference>
<dbReference type="PANTHER" id="PTHR30157:SF0">
    <property type="entry name" value="NADPH-DEPENDENT FERRIC-CHELATE REDUCTASE"/>
    <property type="match status" value="1"/>
</dbReference>
<evidence type="ECO:0000256" key="1">
    <source>
        <dbReference type="SAM" id="MobiDB-lite"/>
    </source>
</evidence>
<evidence type="ECO:0000313" key="3">
    <source>
        <dbReference type="EMBL" id="RNL86607.1"/>
    </source>
</evidence>
<dbReference type="InterPro" id="IPR012967">
    <property type="entry name" value="COMT_dimerisation"/>
</dbReference>
<dbReference type="PANTHER" id="PTHR30157">
    <property type="entry name" value="FERRIC REDUCTASE, NADPH-DEPENDENT"/>
    <property type="match status" value="1"/>
</dbReference>
<name>A0A3N0EFQ9_9ACTN</name>
<evidence type="ECO:0000313" key="4">
    <source>
        <dbReference type="Proteomes" id="UP000269198"/>
    </source>
</evidence>
<reference evidence="3 4" key="1">
    <citation type="submission" date="2018-11" db="EMBL/GenBank/DDBJ databases">
        <title>The genome draft of YIM 96095.</title>
        <authorList>
            <person name="Tang S.-K."/>
            <person name="Chunyu W.-X."/>
            <person name="Feng Y.-Z."/>
        </authorList>
    </citation>
    <scope>NUCLEOTIDE SEQUENCE [LARGE SCALE GENOMIC DNA]</scope>
    <source>
        <strain evidence="3 4">YIM 96095</strain>
    </source>
</reference>
<dbReference type="PROSITE" id="PS51384">
    <property type="entry name" value="FAD_FR"/>
    <property type="match status" value="1"/>
</dbReference>
<dbReference type="Pfam" id="PF04954">
    <property type="entry name" value="SIP"/>
    <property type="match status" value="1"/>
</dbReference>
<feature type="compositionally biased region" description="Basic and acidic residues" evidence="1">
    <location>
        <begin position="271"/>
        <end position="286"/>
    </location>
</feature>
<dbReference type="InterPro" id="IPR039374">
    <property type="entry name" value="SIP_fam"/>
</dbReference>
<dbReference type="Pfam" id="PF08100">
    <property type="entry name" value="Dimerisation"/>
    <property type="match status" value="1"/>
</dbReference>
<comment type="caution">
    <text evidence="3">The sequence shown here is derived from an EMBL/GenBank/DDBJ whole genome shotgun (WGS) entry which is preliminary data.</text>
</comment>
<dbReference type="InterPro" id="IPR036390">
    <property type="entry name" value="WH_DNA-bd_sf"/>
</dbReference>
<evidence type="ECO:0000259" key="2">
    <source>
        <dbReference type="PROSITE" id="PS51384"/>
    </source>
</evidence>
<dbReference type="InterPro" id="IPR039261">
    <property type="entry name" value="FNR_nucleotide-bd"/>
</dbReference>
<feature type="domain" description="FAD-binding FR-type" evidence="2">
    <location>
        <begin position="13"/>
        <end position="147"/>
    </location>
</feature>
<organism evidence="3 4">
    <name type="scientific">Halostreptopolyspora alba</name>
    <dbReference type="NCBI Taxonomy" id="2487137"/>
    <lineage>
        <taxon>Bacteria</taxon>
        <taxon>Bacillati</taxon>
        <taxon>Actinomycetota</taxon>
        <taxon>Actinomycetes</taxon>
        <taxon>Streptosporangiales</taxon>
        <taxon>Nocardiopsidaceae</taxon>
        <taxon>Halostreptopolyspora</taxon>
    </lineage>
</organism>
<accession>A0A3N0EFQ9</accession>
<dbReference type="InterPro" id="IPR036388">
    <property type="entry name" value="WH-like_DNA-bd_sf"/>
</dbReference>
<dbReference type="Gene3D" id="2.40.30.10">
    <property type="entry name" value="Translation factors"/>
    <property type="match status" value="1"/>
</dbReference>
<dbReference type="CDD" id="cd06193">
    <property type="entry name" value="siderophore_interacting"/>
    <property type="match status" value="1"/>
</dbReference>
<dbReference type="Gene3D" id="1.10.10.10">
    <property type="entry name" value="Winged helix-like DNA-binding domain superfamily/Winged helix DNA-binding domain"/>
    <property type="match status" value="1"/>
</dbReference>
<dbReference type="Pfam" id="PF08021">
    <property type="entry name" value="FAD_binding_9"/>
    <property type="match status" value="1"/>
</dbReference>
<dbReference type="EMBL" id="RJMB01000003">
    <property type="protein sequence ID" value="RNL86607.1"/>
    <property type="molecule type" value="Genomic_DNA"/>
</dbReference>
<feature type="region of interest" description="Disordered" evidence="1">
    <location>
        <begin position="269"/>
        <end position="299"/>
    </location>
</feature>
<dbReference type="OrthoDB" id="3211041at2"/>
<dbReference type="Gene3D" id="3.40.50.80">
    <property type="entry name" value="Nucleotide-binding domain of ferredoxin-NADP reductase (FNR) module"/>
    <property type="match status" value="1"/>
</dbReference>
<dbReference type="AlphaFoldDB" id="A0A3N0EFQ9"/>
<sequence>MPRTSRPMRVHPIVLRHVEVVRVTDVTPNLRRLTLGGDELAAGTMGDGFERPPFRSDGFDDHVKIVLPDEDGTVPHIGTQQEKRFAWDPDAFARTRDYTVRAWNPESQTIELDFVRHAHGLAAAWAFRARAGDRIHIAGPKSCALRNDEAEWHLLVGDDTALPSIARWLEEAPEATRGHAIVEVPTEADRQDIPTAADVEIEWLVRGDVPAGASPQLFDAVRRVRVPDCRVYAWVGGEALTIAPIRRYLRADLGLPKEDVEVVGYWRRPKATPDDRGSRDDAERLVPEPPDDDAETSGDPLHEVHEMTELAPPIVTRAAVTLGIGPLIATGVSTPDELGRETGVAPSRLRLLLDAMTALGLVERDGDRYRNTALGGVLMEESALEALSLDNPANREALALVDLVDVLRSNEAAPRLGASTWRARRAADAALENAHQDRSADLLQYVVEPLARLTPVAEARTLAVVGDAAPYVASHIAGGRTVQLPGSDEVQWPACDCAVLVGVLEGRSDEDALGLLRTALTAGPALVLAEHTTDRAETDDHVAERALTSLTVTGMVPRGSGQIGDLLRAAGAAEVETTTLGWGFGAYGSVTVAHA</sequence>
<dbReference type="SUPFAM" id="SSF46785">
    <property type="entry name" value="Winged helix' DNA-binding domain"/>
    <property type="match status" value="1"/>
</dbReference>
<dbReference type="InterPro" id="IPR013113">
    <property type="entry name" value="SIP_FAD-bd"/>
</dbReference>
<dbReference type="InterPro" id="IPR017927">
    <property type="entry name" value="FAD-bd_FR_type"/>
</dbReference>
<dbReference type="GO" id="GO:0046983">
    <property type="term" value="F:protein dimerization activity"/>
    <property type="evidence" value="ECO:0007669"/>
    <property type="project" value="InterPro"/>
</dbReference>
<dbReference type="Proteomes" id="UP000269198">
    <property type="component" value="Unassembled WGS sequence"/>
</dbReference>
<dbReference type="InterPro" id="IPR017938">
    <property type="entry name" value="Riboflavin_synthase-like_b-brl"/>
</dbReference>
<proteinExistence type="predicted"/>